<protein>
    <submittedName>
        <fullName evidence="2">Acyl-CoA dehydrogenase</fullName>
    </submittedName>
</protein>
<dbReference type="AlphaFoldDB" id="D2NR19"/>
<gene>
    <name evidence="2" type="ordered locus">RMDY18_02630</name>
</gene>
<feature type="compositionally biased region" description="Acidic residues" evidence="1">
    <location>
        <begin position="199"/>
        <end position="228"/>
    </location>
</feature>
<dbReference type="HOGENOM" id="CLU_683120_0_0_11"/>
<accession>D2NR19</accession>
<sequence>MNDVCVSLRLKSLCLVAAHNRQNECGHEGNKGDGEEDQRNLAHEGGRRCPNPLHHEHGDSGEQANQGEKRTCRAEPTDGSGVGKGRGRLVCGAARVLYGFITHEFNGISSHTAVRGRSPRFSGLRPKFTAYVKLRGATALFVHARCFNRGMSEQVIELLPETTPATDAPAESVAPSAAPESTDEGSAVPAETQPSVNAEEPEVAETPAEESASEESATEETEQNEDSTPDPFTPLDEEVGVPSLGVPHKLRRTSKVDEILAAAKDVALQGVREIAPAHAIGLVHHVRAEEERLSTHLFECTLPGYRGWFWFATLSRAPRSRVATICEVGLLPGDDALIAPDWVPWADRVRPEDLEENAAQENAESDAEKSAESGEPVENNSAESETAQNASAAEETAEAESAE</sequence>
<feature type="region of interest" description="Disordered" evidence="1">
    <location>
        <begin position="352"/>
        <end position="403"/>
    </location>
</feature>
<dbReference type="KEGG" id="rmu:RMDY18_02630"/>
<dbReference type="STRING" id="680646.RMDY18_02630"/>
<reference evidence="3" key="1">
    <citation type="submission" date="2009-07" db="EMBL/GenBank/DDBJ databases">
        <title>Complete genome sequence of Rothia mucilaginosa DJ.</title>
        <authorList>
            <person name="Yamane K."/>
            <person name="Nambu T."/>
            <person name="Mashimo C."/>
            <person name="Sugimori C."/>
            <person name="Yamanaka T."/>
            <person name="Leung K."/>
            <person name="Fukushima H."/>
        </authorList>
    </citation>
    <scope>NUCLEOTIDE SEQUENCE [LARGE SCALE GENOMIC DNA]</scope>
    <source>
        <strain evidence="3">DY-18</strain>
    </source>
</reference>
<feature type="compositionally biased region" description="Basic and acidic residues" evidence="1">
    <location>
        <begin position="25"/>
        <end position="60"/>
    </location>
</feature>
<dbReference type="Proteomes" id="UP000001883">
    <property type="component" value="Chromosome"/>
</dbReference>
<feature type="region of interest" description="Disordered" evidence="1">
    <location>
        <begin position="165"/>
        <end position="245"/>
    </location>
</feature>
<feature type="region of interest" description="Disordered" evidence="1">
    <location>
        <begin position="25"/>
        <end position="85"/>
    </location>
</feature>
<evidence type="ECO:0000256" key="1">
    <source>
        <dbReference type="SAM" id="MobiDB-lite"/>
    </source>
</evidence>
<keyword evidence="3" id="KW-1185">Reference proteome</keyword>
<feature type="compositionally biased region" description="Low complexity" evidence="1">
    <location>
        <begin position="378"/>
        <end position="394"/>
    </location>
</feature>
<feature type="compositionally biased region" description="Basic and acidic residues" evidence="1">
    <location>
        <begin position="67"/>
        <end position="76"/>
    </location>
</feature>
<proteinExistence type="predicted"/>
<dbReference type="Pfam" id="PF11228">
    <property type="entry name" value="DUF3027"/>
    <property type="match status" value="1"/>
</dbReference>
<dbReference type="EMBL" id="AP011540">
    <property type="protein sequence ID" value="BAI64095.1"/>
    <property type="molecule type" value="Genomic_DNA"/>
</dbReference>
<name>D2NR19_ROTMD</name>
<evidence type="ECO:0000313" key="2">
    <source>
        <dbReference type="EMBL" id="BAI64095.1"/>
    </source>
</evidence>
<organism evidence="2 3">
    <name type="scientific">Rothia mucilaginosa (strain DY-18)</name>
    <name type="common">Stomatococcus mucilaginosus</name>
    <dbReference type="NCBI Taxonomy" id="680646"/>
    <lineage>
        <taxon>Bacteria</taxon>
        <taxon>Bacillati</taxon>
        <taxon>Actinomycetota</taxon>
        <taxon>Actinomycetes</taxon>
        <taxon>Micrococcales</taxon>
        <taxon>Micrococcaceae</taxon>
        <taxon>Rothia</taxon>
    </lineage>
</organism>
<feature type="compositionally biased region" description="Low complexity" evidence="1">
    <location>
        <begin position="168"/>
        <end position="180"/>
    </location>
</feature>
<dbReference type="InterPro" id="IPR021391">
    <property type="entry name" value="DUF3027"/>
</dbReference>
<reference evidence="2 3" key="2">
    <citation type="journal article" date="2010" name="J Osaka Dent Univ">
        <title>Isolation and identification of Rothia mucilaginosa from persistent apical periodontitis lesions.</title>
        <authorList>
            <person name="Yamane K."/>
            <person name="Yoshida M."/>
            <person name="Fujihira T."/>
            <person name="Baba T."/>
            <person name="Tsuji N."/>
            <person name="Hayashi H."/>
            <person name="Sugimori C."/>
            <person name="Yamanaka T."/>
            <person name="Mashimo C."/>
            <person name="Nambu T."/>
            <person name="Kawai H."/>
            <person name="Fukushima H."/>
        </authorList>
    </citation>
    <scope>NUCLEOTIDE SEQUENCE [LARGE SCALE GENOMIC DNA]</scope>
    <source>
        <strain evidence="2 3">DY-18</strain>
    </source>
</reference>
<evidence type="ECO:0000313" key="3">
    <source>
        <dbReference type="Proteomes" id="UP000001883"/>
    </source>
</evidence>
<reference evidence="2 3" key="3">
    <citation type="journal article" date="2010" name="Sequencing">
        <title>Complete Genome Sequence of Rothia mucilaginosa DY-18: A Clinical Isolate with Dense Meshwork-Like Structures from a Persistent Apical Periodontitis Lesion.</title>
        <authorList>
            <person name="Yamane K."/>
            <person name="Nambu T."/>
            <person name="Yamanaka T."/>
            <person name="Mashimo C."/>
            <person name="Sugimori C."/>
            <person name="Leung K.-P."/>
            <person name="Fukushima H."/>
        </authorList>
    </citation>
    <scope>NUCLEOTIDE SEQUENCE [LARGE SCALE GENOMIC DNA]</scope>
    <source>
        <strain evidence="2 3">DY-18</strain>
    </source>
</reference>
<dbReference type="eggNOG" id="ENOG502ZBU7">
    <property type="taxonomic scope" value="Bacteria"/>
</dbReference>